<evidence type="ECO:0000259" key="10">
    <source>
        <dbReference type="PROSITE" id="PS51779"/>
    </source>
</evidence>
<evidence type="ECO:0000256" key="2">
    <source>
        <dbReference type="ARBA" id="ARBA00022475"/>
    </source>
</evidence>
<evidence type="ECO:0000256" key="7">
    <source>
        <dbReference type="ARBA" id="ARBA00023136"/>
    </source>
</evidence>
<name>A0A3B1CAF3_9ZZZZ</name>
<feature type="domain" description="POTRA" evidence="10">
    <location>
        <begin position="62"/>
        <end position="130"/>
    </location>
</feature>
<dbReference type="Pfam" id="PF03799">
    <property type="entry name" value="FtsQ_DivIB_C"/>
    <property type="match status" value="1"/>
</dbReference>
<dbReference type="GO" id="GO:0090529">
    <property type="term" value="P:cell septum assembly"/>
    <property type="evidence" value="ECO:0007669"/>
    <property type="project" value="InterPro"/>
</dbReference>
<sequence>MKPINKRKKRNAPENKKPKPGPRRFTRFAKGAAKISAVGVFMSALFFGGRLGLAHAMELNYFSVKKVTVTGKRSVGEKKIMDMIGPALEINIFELNLEEIGERIEAHPWIREVEVRRELPHDLTVRLKERKPVAYVRLSGNGLWLMDDQGVLLDKINKDEDAGMITFTGLKIDGRKLKAGYEIGVDKIKSALDAARRLKGYMLFGKNRIHRIDLKDPEKLRVFFEGSEIALITPRSGWTDEIERLKVVDYIFRKKAGDIKSIDLTFVDKVIVTYPEA</sequence>
<comment type="subcellular location">
    <subcellularLocation>
        <location evidence="1">Membrane</location>
    </subcellularLocation>
</comment>
<dbReference type="EMBL" id="UOGE01000088">
    <property type="protein sequence ID" value="VAX23641.1"/>
    <property type="molecule type" value="Genomic_DNA"/>
</dbReference>
<proteinExistence type="predicted"/>
<keyword evidence="8" id="KW-0131">Cell cycle</keyword>
<organism evidence="11">
    <name type="scientific">hydrothermal vent metagenome</name>
    <dbReference type="NCBI Taxonomy" id="652676"/>
    <lineage>
        <taxon>unclassified sequences</taxon>
        <taxon>metagenomes</taxon>
        <taxon>ecological metagenomes</taxon>
    </lineage>
</organism>
<accession>A0A3B1CAF3</accession>
<dbReference type="AlphaFoldDB" id="A0A3B1CAF3"/>
<keyword evidence="7" id="KW-0472">Membrane</keyword>
<dbReference type="InterPro" id="IPR005548">
    <property type="entry name" value="Cell_div_FtsQ/DivIB_C"/>
</dbReference>
<keyword evidence="6" id="KW-1133">Transmembrane helix</keyword>
<feature type="compositionally biased region" description="Basic residues" evidence="9">
    <location>
        <begin position="1"/>
        <end position="10"/>
    </location>
</feature>
<keyword evidence="4" id="KW-0132">Cell division</keyword>
<evidence type="ECO:0000256" key="4">
    <source>
        <dbReference type="ARBA" id="ARBA00022618"/>
    </source>
</evidence>
<evidence type="ECO:0000256" key="1">
    <source>
        <dbReference type="ARBA" id="ARBA00004370"/>
    </source>
</evidence>
<dbReference type="Gene3D" id="3.10.20.310">
    <property type="entry name" value="membrane protein fhac"/>
    <property type="match status" value="1"/>
</dbReference>
<dbReference type="Pfam" id="PF08478">
    <property type="entry name" value="POTRA_1"/>
    <property type="match status" value="1"/>
</dbReference>
<dbReference type="InterPro" id="IPR026579">
    <property type="entry name" value="FtsQ"/>
</dbReference>
<dbReference type="GO" id="GO:0016020">
    <property type="term" value="C:membrane"/>
    <property type="evidence" value="ECO:0007669"/>
    <property type="project" value="UniProtKB-SubCell"/>
</dbReference>
<dbReference type="InterPro" id="IPR013685">
    <property type="entry name" value="POTRA_FtsQ_type"/>
</dbReference>
<dbReference type="PANTHER" id="PTHR35851">
    <property type="entry name" value="CELL DIVISION PROTEIN FTSQ"/>
    <property type="match status" value="1"/>
</dbReference>
<reference evidence="11" key="1">
    <citation type="submission" date="2018-06" db="EMBL/GenBank/DDBJ databases">
        <authorList>
            <person name="Zhirakovskaya E."/>
        </authorList>
    </citation>
    <scope>NUCLEOTIDE SEQUENCE</scope>
</reference>
<evidence type="ECO:0000256" key="8">
    <source>
        <dbReference type="ARBA" id="ARBA00023306"/>
    </source>
</evidence>
<evidence type="ECO:0000256" key="6">
    <source>
        <dbReference type="ARBA" id="ARBA00022989"/>
    </source>
</evidence>
<evidence type="ECO:0000256" key="9">
    <source>
        <dbReference type="SAM" id="MobiDB-lite"/>
    </source>
</evidence>
<keyword evidence="3" id="KW-0997">Cell inner membrane</keyword>
<evidence type="ECO:0000256" key="5">
    <source>
        <dbReference type="ARBA" id="ARBA00022692"/>
    </source>
</evidence>
<dbReference type="PROSITE" id="PS51779">
    <property type="entry name" value="POTRA"/>
    <property type="match status" value="1"/>
</dbReference>
<protein>
    <recommendedName>
        <fullName evidence="10">POTRA domain-containing protein</fullName>
    </recommendedName>
</protein>
<gene>
    <name evidence="11" type="ORF">MNBD_NITROSPINAE02-959</name>
</gene>
<evidence type="ECO:0000313" key="11">
    <source>
        <dbReference type="EMBL" id="VAX23641.1"/>
    </source>
</evidence>
<dbReference type="InterPro" id="IPR034746">
    <property type="entry name" value="POTRA"/>
</dbReference>
<evidence type="ECO:0000256" key="3">
    <source>
        <dbReference type="ARBA" id="ARBA00022519"/>
    </source>
</evidence>
<keyword evidence="2" id="KW-1003">Cell membrane</keyword>
<keyword evidence="5" id="KW-0812">Transmembrane</keyword>
<feature type="region of interest" description="Disordered" evidence="9">
    <location>
        <begin position="1"/>
        <end position="25"/>
    </location>
</feature>
<dbReference type="PANTHER" id="PTHR35851:SF1">
    <property type="entry name" value="CELL DIVISION PROTEIN FTSQ"/>
    <property type="match status" value="1"/>
</dbReference>